<dbReference type="OMA" id="YLRCARC"/>
<dbReference type="InterPro" id="IPR039058">
    <property type="entry name" value="Yippee_fam"/>
</dbReference>
<dbReference type="GO" id="GO:0046872">
    <property type="term" value="F:metal ion binding"/>
    <property type="evidence" value="ECO:0007669"/>
    <property type="project" value="UniProtKB-KW"/>
</dbReference>
<dbReference type="OrthoDB" id="6407410at2759"/>
<gene>
    <name evidence="6" type="ORF">B7463_g12749</name>
</gene>
<sequence length="305" mass="33587">MPRDKTSVSTLPQFAAYLLPSISFPFRRRQHSTSSTQSTASPPSLSSSATTTPSSSPPEYDFLHSLQYDGSDKSEAAFSEVYRQSQYPPVPTPSKASNSHAGTLRQAHPAIMKCKTCCSDIAFTSQIVSKGFTGRLGRAYLVAPPPTSSSPTTSTKSPGLVNTRIGRPTTTELLTGTHVVADVICVICAMVLGWKYVDAKEEGQKYKVGKFILETKRVVGLQNWEDDFEEMEDASAGKEQVKTCVDGECIWEDAHNGKQKEYLEEEIVFDSEDEDECEDLFAGVWDPVVVAKRRGRRIANLRKAE</sequence>
<dbReference type="InterPro" id="IPR034751">
    <property type="entry name" value="Yippee"/>
</dbReference>
<feature type="compositionally biased region" description="Low complexity" evidence="4">
    <location>
        <begin position="149"/>
        <end position="158"/>
    </location>
</feature>
<feature type="region of interest" description="Disordered" evidence="4">
    <location>
        <begin position="143"/>
        <end position="163"/>
    </location>
</feature>
<feature type="region of interest" description="Disordered" evidence="4">
    <location>
        <begin position="28"/>
        <end position="65"/>
    </location>
</feature>
<feature type="domain" description="Yippee" evidence="5">
    <location>
        <begin position="110"/>
        <end position="222"/>
    </location>
</feature>
<dbReference type="Proteomes" id="UP000258309">
    <property type="component" value="Unassembled WGS sequence"/>
</dbReference>
<evidence type="ECO:0000313" key="6">
    <source>
        <dbReference type="EMBL" id="RFU23589.1"/>
    </source>
</evidence>
<comment type="caution">
    <text evidence="6">The sequence shown here is derived from an EMBL/GenBank/DDBJ whole genome shotgun (WGS) entry which is preliminary data.</text>
</comment>
<evidence type="ECO:0000256" key="2">
    <source>
        <dbReference type="ARBA" id="ARBA00022723"/>
    </source>
</evidence>
<keyword evidence="2" id="KW-0479">Metal-binding</keyword>
<evidence type="ECO:0000256" key="1">
    <source>
        <dbReference type="ARBA" id="ARBA00005613"/>
    </source>
</evidence>
<name>A0A3E2GR53_SCYLI</name>
<proteinExistence type="inferred from homology"/>
<organism evidence="6 7">
    <name type="scientific">Scytalidium lignicola</name>
    <name type="common">Hyphomycete</name>
    <dbReference type="NCBI Taxonomy" id="5539"/>
    <lineage>
        <taxon>Eukaryota</taxon>
        <taxon>Fungi</taxon>
        <taxon>Dikarya</taxon>
        <taxon>Ascomycota</taxon>
        <taxon>Pezizomycotina</taxon>
        <taxon>Leotiomycetes</taxon>
        <taxon>Leotiomycetes incertae sedis</taxon>
        <taxon>Scytalidium</taxon>
    </lineage>
</organism>
<protein>
    <recommendedName>
        <fullName evidence="5">Yippee domain-containing protein</fullName>
    </recommendedName>
</protein>
<dbReference type="AlphaFoldDB" id="A0A3E2GR53"/>
<keyword evidence="3" id="KW-0862">Zinc</keyword>
<dbReference type="STRING" id="5539.A0A3E2GR53"/>
<feature type="non-terminal residue" evidence="6">
    <location>
        <position position="1"/>
    </location>
</feature>
<dbReference type="PANTHER" id="PTHR13848">
    <property type="entry name" value="PROTEIN YIPPEE-LIKE CG15309-RELATED"/>
    <property type="match status" value="1"/>
</dbReference>
<comment type="similarity">
    <text evidence="1">Belongs to the yippee family.</text>
</comment>
<evidence type="ECO:0000256" key="3">
    <source>
        <dbReference type="ARBA" id="ARBA00022833"/>
    </source>
</evidence>
<feature type="compositionally biased region" description="Low complexity" evidence="4">
    <location>
        <begin position="32"/>
        <end position="58"/>
    </location>
</feature>
<dbReference type="InterPro" id="IPR004910">
    <property type="entry name" value="Yippee/Mis18/Cereblon"/>
</dbReference>
<dbReference type="PROSITE" id="PS51792">
    <property type="entry name" value="YIPPEE"/>
    <property type="match status" value="1"/>
</dbReference>
<dbReference type="EMBL" id="NCSJ02000737">
    <property type="protein sequence ID" value="RFU23589.1"/>
    <property type="molecule type" value="Genomic_DNA"/>
</dbReference>
<reference evidence="6 7" key="1">
    <citation type="submission" date="2018-05" db="EMBL/GenBank/DDBJ databases">
        <title>Draft genome sequence of Scytalidium lignicola DSM 105466, a ubiquitous saprotrophic fungus.</title>
        <authorList>
            <person name="Buettner E."/>
            <person name="Gebauer A.M."/>
            <person name="Hofrichter M."/>
            <person name="Liers C."/>
            <person name="Kellner H."/>
        </authorList>
    </citation>
    <scope>NUCLEOTIDE SEQUENCE [LARGE SCALE GENOMIC DNA]</scope>
    <source>
        <strain evidence="6 7">DSM 105466</strain>
    </source>
</reference>
<evidence type="ECO:0000256" key="4">
    <source>
        <dbReference type="SAM" id="MobiDB-lite"/>
    </source>
</evidence>
<feature type="non-terminal residue" evidence="6">
    <location>
        <position position="305"/>
    </location>
</feature>
<accession>A0A3E2GR53</accession>
<evidence type="ECO:0000313" key="7">
    <source>
        <dbReference type="Proteomes" id="UP000258309"/>
    </source>
</evidence>
<keyword evidence="7" id="KW-1185">Reference proteome</keyword>
<dbReference type="Pfam" id="PF03226">
    <property type="entry name" value="Yippee-Mis18"/>
    <property type="match status" value="1"/>
</dbReference>
<evidence type="ECO:0000259" key="5">
    <source>
        <dbReference type="PROSITE" id="PS51792"/>
    </source>
</evidence>